<dbReference type="InterPro" id="IPR036259">
    <property type="entry name" value="MFS_trans_sf"/>
</dbReference>
<feature type="transmembrane region" description="Helical" evidence="1">
    <location>
        <begin position="21"/>
        <end position="45"/>
    </location>
</feature>
<evidence type="ECO:0000313" key="2">
    <source>
        <dbReference type="EMBL" id="QQZ51332.1"/>
    </source>
</evidence>
<dbReference type="EMBL" id="CP068570">
    <property type="protein sequence ID" value="QQZ51332.1"/>
    <property type="molecule type" value="Genomic_DNA"/>
</dbReference>
<name>A0A974SB33_9CAUL</name>
<organism evidence="2">
    <name type="scientific">Phenylobacterium glaciei</name>
    <dbReference type="NCBI Taxonomy" id="2803784"/>
    <lineage>
        <taxon>Bacteria</taxon>
        <taxon>Pseudomonadati</taxon>
        <taxon>Pseudomonadota</taxon>
        <taxon>Alphaproteobacteria</taxon>
        <taxon>Caulobacterales</taxon>
        <taxon>Caulobacteraceae</taxon>
        <taxon>Phenylobacterium</taxon>
    </lineage>
</organism>
<sequence>MWDEKDFMSDSMVARARRLPLSTAIAFAATSLPLSAVAIAISVYLPRHYASHLGIDLALVGAAFFIVRMIDIPVDGLLGWAMDKTRTRWGATGSGPCWARRS</sequence>
<dbReference type="SUPFAM" id="SSF103473">
    <property type="entry name" value="MFS general substrate transporter"/>
    <property type="match status" value="1"/>
</dbReference>
<protein>
    <submittedName>
        <fullName evidence="2">MFS transporter</fullName>
    </submittedName>
</protein>
<accession>A0A974SB33</accession>
<keyword evidence="1" id="KW-0472">Membrane</keyword>
<keyword evidence="1" id="KW-1133">Transmembrane helix</keyword>
<dbReference type="AlphaFoldDB" id="A0A974SB33"/>
<evidence type="ECO:0000256" key="1">
    <source>
        <dbReference type="SAM" id="Phobius"/>
    </source>
</evidence>
<keyword evidence="1" id="KW-0812">Transmembrane</keyword>
<feature type="transmembrane region" description="Helical" evidence="1">
    <location>
        <begin position="57"/>
        <end position="78"/>
    </location>
</feature>
<dbReference type="Pfam" id="PF13347">
    <property type="entry name" value="MFS_2"/>
    <property type="match status" value="1"/>
</dbReference>
<reference evidence="2" key="1">
    <citation type="submission" date="2021-01" db="EMBL/GenBank/DDBJ databases">
        <title>Genome sequence of Phenylobacterium sp. 20VBR1 isolated from a valley glaceir, Ny-Alesund, Svalbard.</title>
        <authorList>
            <person name="Thomas F.A."/>
            <person name="Krishnan K.P."/>
            <person name="Sinha R.K."/>
        </authorList>
    </citation>
    <scope>NUCLEOTIDE SEQUENCE</scope>
    <source>
        <strain evidence="2">20VBR1</strain>
    </source>
</reference>
<proteinExistence type="predicted"/>
<gene>
    <name evidence="2" type="ORF">JKL49_09865</name>
</gene>